<dbReference type="Pfam" id="PF13293">
    <property type="entry name" value="DUF4074"/>
    <property type="match status" value="1"/>
</dbReference>
<evidence type="ECO:0000256" key="2">
    <source>
        <dbReference type="ARBA" id="ARBA00004123"/>
    </source>
</evidence>
<feature type="region of interest" description="Disordered" evidence="12">
    <location>
        <begin position="717"/>
        <end position="822"/>
    </location>
</feature>
<feature type="region of interest" description="Disordered" evidence="12">
    <location>
        <begin position="565"/>
        <end position="590"/>
    </location>
</feature>
<dbReference type="GO" id="GO:0000978">
    <property type="term" value="F:RNA polymerase II cis-regulatory region sequence-specific DNA binding"/>
    <property type="evidence" value="ECO:0007669"/>
    <property type="project" value="TreeGrafter"/>
</dbReference>
<keyword evidence="6 10" id="KW-0371">Homeobox</keyword>
<dbReference type="InterPro" id="IPR009057">
    <property type="entry name" value="Homeodomain-like_sf"/>
</dbReference>
<keyword evidence="15" id="KW-1185">Reference proteome</keyword>
<feature type="region of interest" description="Disordered" evidence="12">
    <location>
        <begin position="1036"/>
        <end position="1086"/>
    </location>
</feature>
<feature type="domain" description="Homeobox" evidence="13">
    <location>
        <begin position="200"/>
        <end position="260"/>
    </location>
</feature>
<feature type="domain" description="Homeobox" evidence="13">
    <location>
        <begin position="817"/>
        <end position="877"/>
    </location>
</feature>
<dbReference type="GO" id="GO:0009952">
    <property type="term" value="P:anterior/posterior pattern specification"/>
    <property type="evidence" value="ECO:0007669"/>
    <property type="project" value="TreeGrafter"/>
</dbReference>
<feature type="DNA-binding region" description="Homeobox" evidence="10">
    <location>
        <begin position="819"/>
        <end position="878"/>
    </location>
</feature>
<dbReference type="PRINTS" id="PR00025">
    <property type="entry name" value="ANTENNAPEDIA"/>
</dbReference>
<dbReference type="InterPro" id="IPR020479">
    <property type="entry name" value="HD_metazoa"/>
</dbReference>
<feature type="compositionally biased region" description="Pro residues" evidence="12">
    <location>
        <begin position="454"/>
        <end position="463"/>
    </location>
</feature>
<keyword evidence="8 10" id="KW-0539">Nucleus</keyword>
<dbReference type="GO" id="GO:0001708">
    <property type="term" value="P:cell fate specification"/>
    <property type="evidence" value="ECO:0007669"/>
    <property type="project" value="UniProtKB-ARBA"/>
</dbReference>
<feature type="compositionally biased region" description="Polar residues" evidence="12">
    <location>
        <begin position="574"/>
        <end position="590"/>
    </location>
</feature>
<feature type="compositionally biased region" description="Polar residues" evidence="12">
    <location>
        <begin position="465"/>
        <end position="476"/>
    </location>
</feature>
<feature type="region of interest" description="Disordered" evidence="12">
    <location>
        <begin position="393"/>
        <end position="479"/>
    </location>
</feature>
<dbReference type="EMBL" id="CP026261">
    <property type="protein sequence ID" value="AWP18347.1"/>
    <property type="molecule type" value="Genomic_DNA"/>
</dbReference>
<organism evidence="14 15">
    <name type="scientific">Scophthalmus maximus</name>
    <name type="common">Turbot</name>
    <name type="synonym">Psetta maxima</name>
    <dbReference type="NCBI Taxonomy" id="52904"/>
    <lineage>
        <taxon>Eukaryota</taxon>
        <taxon>Metazoa</taxon>
        <taxon>Chordata</taxon>
        <taxon>Craniata</taxon>
        <taxon>Vertebrata</taxon>
        <taxon>Euteleostomi</taxon>
        <taxon>Actinopterygii</taxon>
        <taxon>Neopterygii</taxon>
        <taxon>Teleostei</taxon>
        <taxon>Neoteleostei</taxon>
        <taxon>Acanthomorphata</taxon>
        <taxon>Carangaria</taxon>
        <taxon>Pleuronectiformes</taxon>
        <taxon>Pleuronectoidei</taxon>
        <taxon>Scophthalmidae</taxon>
        <taxon>Scophthalmus</taxon>
    </lineage>
</organism>
<protein>
    <submittedName>
        <fullName evidence="14">Homeobox protein Hox-B5a</fullName>
    </submittedName>
</protein>
<comment type="similarity">
    <text evidence="9">Belongs to the Antp homeobox family. Deformed subfamily.</text>
</comment>
<gene>
    <name evidence="14" type="ORF">SMAX5B_021457</name>
</gene>
<keyword evidence="4" id="KW-0805">Transcription regulation</keyword>
<feature type="compositionally biased region" description="Gly residues" evidence="12">
    <location>
        <begin position="913"/>
        <end position="923"/>
    </location>
</feature>
<feature type="compositionally biased region" description="Low complexity" evidence="12">
    <location>
        <begin position="721"/>
        <end position="760"/>
    </location>
</feature>
<dbReference type="SUPFAM" id="SSF46689">
    <property type="entry name" value="Homeodomain-like"/>
    <property type="match status" value="3"/>
</dbReference>
<dbReference type="PROSITE" id="PS50071">
    <property type="entry name" value="HOMEOBOX_2"/>
    <property type="match status" value="3"/>
</dbReference>
<dbReference type="Gene3D" id="1.10.10.60">
    <property type="entry name" value="Homeodomain-like"/>
    <property type="match status" value="3"/>
</dbReference>
<feature type="compositionally biased region" description="Polar residues" evidence="12">
    <location>
        <begin position="678"/>
        <end position="689"/>
    </location>
</feature>
<feature type="DNA-binding region" description="Homeobox" evidence="10">
    <location>
        <begin position="202"/>
        <end position="261"/>
    </location>
</feature>
<dbReference type="Proteomes" id="UP000246464">
    <property type="component" value="Chromosome 19"/>
</dbReference>
<dbReference type="InterPro" id="IPR017970">
    <property type="entry name" value="Homeobox_CS"/>
</dbReference>
<name>A0A2U9CP77_SCOMX</name>
<feature type="compositionally biased region" description="Low complexity" evidence="12">
    <location>
        <begin position="803"/>
        <end position="822"/>
    </location>
</feature>
<dbReference type="PROSITE" id="PS00027">
    <property type="entry name" value="HOMEOBOX_1"/>
    <property type="match status" value="3"/>
</dbReference>
<feature type="region of interest" description="Disordered" evidence="12">
    <location>
        <begin position="124"/>
        <end position="179"/>
    </location>
</feature>
<dbReference type="CDD" id="cd00086">
    <property type="entry name" value="homeodomain"/>
    <property type="match status" value="3"/>
</dbReference>
<feature type="domain" description="Homeobox" evidence="13">
    <location>
        <begin position="502"/>
        <end position="562"/>
    </location>
</feature>
<evidence type="ECO:0000256" key="1">
    <source>
        <dbReference type="ARBA" id="ARBA00003263"/>
    </source>
</evidence>
<reference evidence="14 15" key="1">
    <citation type="submission" date="2017-12" db="EMBL/GenBank/DDBJ databases">
        <title>Integrating genomic resources of turbot (Scophthalmus maximus) in depth evaluation of genetic and physical mapping variation across individuals.</title>
        <authorList>
            <person name="Martinez P."/>
        </authorList>
    </citation>
    <scope>NUCLEOTIDE SEQUENCE [LARGE SCALE GENOMIC DNA]</scope>
</reference>
<dbReference type="PRINTS" id="PR00024">
    <property type="entry name" value="HOMEOBOX"/>
</dbReference>
<evidence type="ECO:0000259" key="13">
    <source>
        <dbReference type="PROSITE" id="PS50071"/>
    </source>
</evidence>
<comment type="function">
    <text evidence="1">Sequence-specific transcription factor which is part of a developmental regulatory system that provides cells with specific positional identities on the anterior-posterior axis.</text>
</comment>
<dbReference type="InterPro" id="IPR001356">
    <property type="entry name" value="HD"/>
</dbReference>
<evidence type="ECO:0000256" key="6">
    <source>
        <dbReference type="ARBA" id="ARBA00023155"/>
    </source>
</evidence>
<feature type="region of interest" description="Disordered" evidence="12">
    <location>
        <begin position="81"/>
        <end position="106"/>
    </location>
</feature>
<evidence type="ECO:0000256" key="5">
    <source>
        <dbReference type="ARBA" id="ARBA00023125"/>
    </source>
</evidence>
<comment type="subcellular location">
    <subcellularLocation>
        <location evidence="2 10 11">Nucleus</location>
    </subcellularLocation>
</comment>
<evidence type="ECO:0000256" key="9">
    <source>
        <dbReference type="ARBA" id="ARBA00038235"/>
    </source>
</evidence>
<dbReference type="PANTHER" id="PTHR45771">
    <property type="entry name" value="HOMEOTIC PROTEIN DEFORMED"/>
    <property type="match status" value="1"/>
</dbReference>
<dbReference type="AlphaFoldDB" id="A0A2U9CP77"/>
<evidence type="ECO:0000313" key="15">
    <source>
        <dbReference type="Proteomes" id="UP000246464"/>
    </source>
</evidence>
<dbReference type="InterPro" id="IPR025281">
    <property type="entry name" value="DUF4074"/>
</dbReference>
<evidence type="ECO:0000313" key="14">
    <source>
        <dbReference type="EMBL" id="AWP18347.1"/>
    </source>
</evidence>
<dbReference type="FunFam" id="1.10.10.60:FF:000029">
    <property type="entry name" value="Homeobox protein Hox-D4"/>
    <property type="match status" value="1"/>
</dbReference>
<dbReference type="FunFam" id="1.10.10.60:FF:000094">
    <property type="entry name" value="Homeobox protein Hox-A3"/>
    <property type="match status" value="1"/>
</dbReference>
<dbReference type="GO" id="GO:0000981">
    <property type="term" value="F:DNA-binding transcription factor activity, RNA polymerase II-specific"/>
    <property type="evidence" value="ECO:0007669"/>
    <property type="project" value="InterPro"/>
</dbReference>
<dbReference type="Pfam" id="PF00046">
    <property type="entry name" value="Homeodomain"/>
    <property type="match status" value="3"/>
</dbReference>
<dbReference type="STRING" id="52904.ENSSMAP00000026449"/>
<feature type="region of interest" description="Disordered" evidence="12">
    <location>
        <begin position="617"/>
        <end position="689"/>
    </location>
</feature>
<dbReference type="InterPro" id="IPR017995">
    <property type="entry name" value="Homeobox_antennapedia"/>
</dbReference>
<evidence type="ECO:0000256" key="10">
    <source>
        <dbReference type="PROSITE-ProRule" id="PRU00108"/>
    </source>
</evidence>
<feature type="compositionally biased region" description="Low complexity" evidence="12">
    <location>
        <begin position="881"/>
        <end position="899"/>
    </location>
</feature>
<evidence type="ECO:0000256" key="11">
    <source>
        <dbReference type="RuleBase" id="RU000682"/>
    </source>
</evidence>
<evidence type="ECO:0000256" key="7">
    <source>
        <dbReference type="ARBA" id="ARBA00023163"/>
    </source>
</evidence>
<keyword evidence="5 10" id="KW-0238">DNA-binding</keyword>
<feature type="region of interest" description="Disordered" evidence="12">
    <location>
        <begin position="876"/>
        <end position="937"/>
    </location>
</feature>
<dbReference type="GO" id="GO:0048704">
    <property type="term" value="P:embryonic skeletal system morphogenesis"/>
    <property type="evidence" value="ECO:0007669"/>
    <property type="project" value="TreeGrafter"/>
</dbReference>
<feature type="compositionally biased region" description="Basic and acidic residues" evidence="12">
    <location>
        <begin position="133"/>
        <end position="147"/>
    </location>
</feature>
<keyword evidence="7" id="KW-0804">Transcription</keyword>
<evidence type="ECO:0000256" key="12">
    <source>
        <dbReference type="SAM" id="MobiDB-lite"/>
    </source>
</evidence>
<dbReference type="PANTHER" id="PTHR45771:SF3">
    <property type="entry name" value="HOMEOBOX PROTEIN HOX-B4"/>
    <property type="match status" value="1"/>
</dbReference>
<dbReference type="GO" id="GO:0005654">
    <property type="term" value="C:nucleoplasm"/>
    <property type="evidence" value="ECO:0007669"/>
    <property type="project" value="TreeGrafter"/>
</dbReference>
<dbReference type="InterPro" id="IPR050609">
    <property type="entry name" value="Antp_homeobox_Deformed_sf"/>
</dbReference>
<dbReference type="InterPro" id="IPR001827">
    <property type="entry name" value="Homeobox_Antennapedia_CS"/>
</dbReference>
<dbReference type="PROSITE" id="PS00032">
    <property type="entry name" value="ANTENNAPEDIA"/>
    <property type="match status" value="3"/>
</dbReference>
<evidence type="ECO:0000256" key="3">
    <source>
        <dbReference type="ARBA" id="ARBA00022473"/>
    </source>
</evidence>
<dbReference type="SMART" id="SM00389">
    <property type="entry name" value="HOX"/>
    <property type="match status" value="3"/>
</dbReference>
<accession>A0A2U9CP77</accession>
<dbReference type="GO" id="GO:0045944">
    <property type="term" value="P:positive regulation of transcription by RNA polymerase II"/>
    <property type="evidence" value="ECO:0007669"/>
    <property type="project" value="TreeGrafter"/>
</dbReference>
<keyword evidence="3" id="KW-0217">Developmental protein</keyword>
<evidence type="ECO:0000256" key="8">
    <source>
        <dbReference type="ARBA" id="ARBA00023242"/>
    </source>
</evidence>
<feature type="DNA-binding region" description="Homeobox" evidence="10">
    <location>
        <begin position="504"/>
        <end position="563"/>
    </location>
</feature>
<sequence length="1086" mass="118765">MSSYFVNSFSGRYPNVPDYQLLNYGASSGAMNGGTYRESSSATMHHATGSYGYSYNGMDLTVTNRGGGSSGTAGTVEHFGGGSIVGDSRGFGSPTPERRFRQPSSCSLASAADSLLSPVIGDTELSAQSSSPHPDELHHTRDADHGSHPLSRTGHPHPVQKQEGGAVGPAADCTTGSEAHTPQIFPWMRKLHINHDMTGPDGKRARTAYTRYQTLELEKEFHFNRYLTRRRRIEIAHTLCLTERQIKIWFQNRRMKWKKDNKLKTMNLSTGSSSLQSRFSSALCLYRVYYVYGLAAPLNLSGLSQGAELSFTVSALAMMSGVIIYFPSRCNSTKRLKLMAMSSYLINSNYVDPKFPPCEEYSQSDYLPSHSPDYYSSQRQEPAAFQPDALYHHHQHHANPQSQQHRGEPPYTPCQRAGQPASVVMSPRGHVLPPTALPTTPVPEPRHRCDSVTPSPPPPPPCGQTPHSQSTSSPASTRKDPVVYPWMKKVHVNIVSANYTGGEPKRSRTAYTRQQVLELEKEFHYNRYLTRRRRVEIAHTLCLSERQIKIWFQNRRMKWKKDHKLPNTKVRAGTNGSSNTNSQTLSGSIAPSSCQSAARFRNSSRCQFAISREEGTSRTSNVVFNKDRSTSRRRHFSQRCRRQRTTTTPRRFSVATRPTRVRGRLRQRPSTALGATMPRSQFPTTSLPSSRRPIWMWIRTSALPALYSHWAVSPPLPPNPNNGNTGAQQPGGSNGASSSSKSAPNKSSNSSSSTSSSSSLPPNPTLAKQIFPWMKESRQATKQKNCSPSNNNNSGNASGGAESGSSGEKSPTSGSSASSKRARTAYTSAQLVELEKEFHFNRYLCRPRRVEMANLLNLSERQIKIWFQNRRMKYKKDQKSKGLSSSSGGPSPTGSPPLTMQSSASFLNSIHPMGGGGGGGGVGYDAPSPPSFGKPHQGVSYSMSTAYSNVSMKGCPSQQKYGTPEPDYGDPHPHHGLVQANSAGYGTPTNMQASPVYVGGGSYVEPMPGSGPSIYGLNHLGPTPPHHQTMDYSGAGPMSAANQHHVGGGGPPGTCDPPTHPTYTELSAHHTSTQGRIQEAPKLTHL</sequence>
<proteinExistence type="inferred from homology"/>
<feature type="compositionally biased region" description="Basic residues" evidence="12">
    <location>
        <begin position="631"/>
        <end position="644"/>
    </location>
</feature>
<evidence type="ECO:0000256" key="4">
    <source>
        <dbReference type="ARBA" id="ARBA00023015"/>
    </source>
</evidence>
<dbReference type="FunFam" id="1.10.10.60:FF:000055">
    <property type="entry name" value="Homeobox protein Hox-A5"/>
    <property type="match status" value="1"/>
</dbReference>